<keyword evidence="9 10" id="KW-0472">Membrane</keyword>
<evidence type="ECO:0000256" key="2">
    <source>
        <dbReference type="ARBA" id="ARBA00004687"/>
    </source>
</evidence>
<evidence type="ECO:0000256" key="10">
    <source>
        <dbReference type="SAM" id="Phobius"/>
    </source>
</evidence>
<dbReference type="OrthoDB" id="151635at2"/>
<keyword evidence="6 10" id="KW-0812">Transmembrane</keyword>
<feature type="transmembrane region" description="Helical" evidence="10">
    <location>
        <begin position="114"/>
        <end position="136"/>
    </location>
</feature>
<dbReference type="GO" id="GO:0031501">
    <property type="term" value="C:mannosyltransferase complex"/>
    <property type="evidence" value="ECO:0007669"/>
    <property type="project" value="TreeGrafter"/>
</dbReference>
<evidence type="ECO:0000256" key="8">
    <source>
        <dbReference type="ARBA" id="ARBA00022989"/>
    </source>
</evidence>
<dbReference type="EMBL" id="CP019607">
    <property type="protein sequence ID" value="AQP50945.1"/>
    <property type="molecule type" value="Genomic_DNA"/>
</dbReference>
<dbReference type="STRING" id="399497.BW733_09000"/>
<evidence type="ECO:0000313" key="12">
    <source>
        <dbReference type="Proteomes" id="UP000188235"/>
    </source>
</evidence>
<feature type="transmembrane region" description="Helical" evidence="10">
    <location>
        <begin position="755"/>
        <end position="772"/>
    </location>
</feature>
<sequence>MNSMLRRSVSPLSAALLGGSLLFLVLFLRSVPCVQPVPGTFDRFLYACYSDIQTNFLAQSIGTGNVPTTADELTYPPLLAVIIWFTSRVTSSVLGAPVTRSATPEAQVEASLTFYSLTAVGLFVCFLTLIFAVAIFGRRPSGAARTAGQRPRLANPWGWSSDAFLIALSPIVLSVGLISWELIPLALAGVGLALFSTRRSLLAAIVLAIASCTGTMPIAVSIGLVVAIGLRGGTLRALRFGLVWLAVFVVVQLPLILKDFGRLWDFYRSQAGASPGFGSLWYLAKLWGFDQPHAGSLGFSALIVGLGCLFGLLRVTGRRPRVGALIALVVLAVIVVAPAFTPQTGLWVLFAVVIARPYRAELVAVTITQLLYAFALWGWLDGALTSTQSGHYWLYWLAILARAAVEIYLLARVLWDVLHPERDRFGSVWSDPLGGELHAVAPRPAPARPAPVPAGKSFLGRWRAPLIAAAIATFVSRFALVLAAYCIEWLMTTDQVKPKFGWDAWARWDALHFLSIAESGYGPEVVGGNAPAFFPFFPLAVRVVSAPGIEPLHAGILVSFVSTFVASAYLYRLAQLHGFDGDRSIVYLLLFPTGVFLVAPYSEALFLAGAVPAFYYAQRGRAWPAALFTAIAVGTRTVGLFVLLGVAVELARRAWPHWRRLASAVVAMVAASLPFWIYGLYLQRERGSFWIFMQVQKEGWGRDFTGFTDGFLTTWNTWAGDYGANIVFTWRVEIVFAALSLALMVWVMWRGYLGYAVYIGATLIIGLSNAWYYSTPRLALAFFPFAFMIAALVGKRERAHTYTVLTMTALATVGVVAYTRGAWFF</sequence>
<evidence type="ECO:0000256" key="6">
    <source>
        <dbReference type="ARBA" id="ARBA00022692"/>
    </source>
</evidence>
<evidence type="ECO:0000256" key="7">
    <source>
        <dbReference type="ARBA" id="ARBA00022824"/>
    </source>
</evidence>
<evidence type="ECO:0000256" key="4">
    <source>
        <dbReference type="ARBA" id="ARBA00022676"/>
    </source>
</evidence>
<evidence type="ECO:0000256" key="3">
    <source>
        <dbReference type="ARBA" id="ARBA00022502"/>
    </source>
</evidence>
<dbReference type="GO" id="GO:0016020">
    <property type="term" value="C:membrane"/>
    <property type="evidence" value="ECO:0007669"/>
    <property type="project" value="GOC"/>
</dbReference>
<dbReference type="Proteomes" id="UP000188235">
    <property type="component" value="Chromosome"/>
</dbReference>
<feature type="transmembrane region" description="Helical" evidence="10">
    <location>
        <begin position="322"/>
        <end position="355"/>
    </location>
</feature>
<dbReference type="InterPro" id="IPR007315">
    <property type="entry name" value="PIG-V/Gpi18"/>
</dbReference>
<feature type="transmembrane region" description="Helical" evidence="10">
    <location>
        <begin position="585"/>
        <end position="602"/>
    </location>
</feature>
<dbReference type="GO" id="GO:0000009">
    <property type="term" value="F:alpha-1,6-mannosyltransferase activity"/>
    <property type="evidence" value="ECO:0007669"/>
    <property type="project" value="InterPro"/>
</dbReference>
<comment type="pathway">
    <text evidence="2">Glycolipid biosynthesis; glycosylphosphatidylinositol-anchor biosynthesis.</text>
</comment>
<gene>
    <name evidence="11" type="ORF">BW733_09000</name>
</gene>
<feature type="transmembrane region" description="Helical" evidence="10">
    <location>
        <begin position="237"/>
        <end position="255"/>
    </location>
</feature>
<keyword evidence="12" id="KW-1185">Reference proteome</keyword>
<evidence type="ECO:0000256" key="5">
    <source>
        <dbReference type="ARBA" id="ARBA00022679"/>
    </source>
</evidence>
<protein>
    <recommendedName>
        <fullName evidence="13">Glycosyltransferase RgtA/B/C/D-like domain-containing protein</fullName>
    </recommendedName>
</protein>
<dbReference type="GO" id="GO:0004376">
    <property type="term" value="F:GPI mannosyltransferase activity"/>
    <property type="evidence" value="ECO:0007669"/>
    <property type="project" value="InterPro"/>
</dbReference>
<accession>A0A1Q2CXS2</accession>
<feature type="transmembrane region" description="Helical" evidence="10">
    <location>
        <begin position="660"/>
        <end position="681"/>
    </location>
</feature>
<keyword evidence="8 10" id="KW-1133">Transmembrane helix</keyword>
<feature type="transmembrane region" description="Helical" evidence="10">
    <location>
        <begin position="552"/>
        <end position="573"/>
    </location>
</feature>
<dbReference type="UniPathway" id="UPA00196"/>
<feature type="transmembrane region" description="Helical" evidence="10">
    <location>
        <begin position="200"/>
        <end position="230"/>
    </location>
</feature>
<feature type="transmembrane region" description="Helical" evidence="10">
    <location>
        <begin position="466"/>
        <end position="491"/>
    </location>
</feature>
<reference evidence="11 12" key="1">
    <citation type="journal article" date="2008" name="Int. J. Syst. Evol. Microbiol.">
        <title>Tessaracoccus flavescens sp. nov., isolated from marine sediment.</title>
        <authorList>
            <person name="Lee D.W."/>
            <person name="Lee S.D."/>
        </authorList>
    </citation>
    <scope>NUCLEOTIDE SEQUENCE [LARGE SCALE GENOMIC DNA]</scope>
    <source>
        <strain evidence="11 12">SST-39T</strain>
    </source>
</reference>
<dbReference type="GO" id="GO:0006506">
    <property type="term" value="P:GPI anchor biosynthetic process"/>
    <property type="evidence" value="ECO:0007669"/>
    <property type="project" value="UniProtKB-UniPathway"/>
</dbReference>
<comment type="subcellular location">
    <subcellularLocation>
        <location evidence="1">Endoplasmic reticulum membrane</location>
        <topology evidence="1">Multi-pass membrane protein</topology>
    </subcellularLocation>
</comment>
<name>A0A1Q2CXS2_9ACTN</name>
<feature type="transmembrane region" description="Helical" evidence="10">
    <location>
        <begin position="392"/>
        <end position="415"/>
    </location>
</feature>
<evidence type="ECO:0000313" key="11">
    <source>
        <dbReference type="EMBL" id="AQP50945.1"/>
    </source>
</evidence>
<dbReference type="Pfam" id="PF04188">
    <property type="entry name" value="Mannosyl_trans2"/>
    <property type="match status" value="1"/>
</dbReference>
<keyword evidence="5" id="KW-0808">Transferase</keyword>
<keyword evidence="3" id="KW-0337">GPI-anchor biosynthesis</keyword>
<dbReference type="PANTHER" id="PTHR12468">
    <property type="entry name" value="GPI MANNOSYLTRANSFERASE 2"/>
    <property type="match status" value="1"/>
</dbReference>
<feature type="transmembrane region" description="Helical" evidence="10">
    <location>
        <begin position="362"/>
        <end position="380"/>
    </location>
</feature>
<dbReference type="PANTHER" id="PTHR12468:SF2">
    <property type="entry name" value="GPI MANNOSYLTRANSFERASE 2"/>
    <property type="match status" value="1"/>
</dbReference>
<evidence type="ECO:0000256" key="1">
    <source>
        <dbReference type="ARBA" id="ARBA00004477"/>
    </source>
</evidence>
<dbReference type="AlphaFoldDB" id="A0A1Q2CXS2"/>
<feature type="transmembrane region" description="Helical" evidence="10">
    <location>
        <begin position="801"/>
        <end position="819"/>
    </location>
</feature>
<evidence type="ECO:0000256" key="9">
    <source>
        <dbReference type="ARBA" id="ARBA00023136"/>
    </source>
</evidence>
<proteinExistence type="predicted"/>
<feature type="transmembrane region" description="Helical" evidence="10">
    <location>
        <begin position="296"/>
        <end position="316"/>
    </location>
</feature>
<feature type="transmembrane region" description="Helical" evidence="10">
    <location>
        <begin position="778"/>
        <end position="794"/>
    </location>
</feature>
<feature type="transmembrane region" description="Helical" evidence="10">
    <location>
        <begin position="728"/>
        <end position="748"/>
    </location>
</feature>
<organism evidence="11 12">
    <name type="scientific">Tessaracoccus flavescens</name>
    <dbReference type="NCBI Taxonomy" id="399497"/>
    <lineage>
        <taxon>Bacteria</taxon>
        <taxon>Bacillati</taxon>
        <taxon>Actinomycetota</taxon>
        <taxon>Actinomycetes</taxon>
        <taxon>Propionibacteriales</taxon>
        <taxon>Propionibacteriaceae</taxon>
        <taxon>Tessaracoccus</taxon>
    </lineage>
</organism>
<evidence type="ECO:0008006" key="13">
    <source>
        <dbReference type="Google" id="ProtNLM"/>
    </source>
</evidence>
<dbReference type="KEGG" id="tfa:BW733_09000"/>
<keyword evidence="4" id="KW-0328">Glycosyltransferase</keyword>
<keyword evidence="7" id="KW-0256">Endoplasmic reticulum</keyword>
<feature type="transmembrane region" description="Helical" evidence="10">
    <location>
        <begin position="622"/>
        <end position="648"/>
    </location>
</feature>